<dbReference type="OrthoDB" id="3945961at2759"/>
<proteinExistence type="predicted"/>
<evidence type="ECO:0000313" key="1">
    <source>
        <dbReference type="EMBL" id="PPJ52499.1"/>
    </source>
</evidence>
<organism evidence="1 2">
    <name type="scientific">Cercospora berteroae</name>
    <dbReference type="NCBI Taxonomy" id="357750"/>
    <lineage>
        <taxon>Eukaryota</taxon>
        <taxon>Fungi</taxon>
        <taxon>Dikarya</taxon>
        <taxon>Ascomycota</taxon>
        <taxon>Pezizomycotina</taxon>
        <taxon>Dothideomycetes</taxon>
        <taxon>Dothideomycetidae</taxon>
        <taxon>Mycosphaerellales</taxon>
        <taxon>Mycosphaerellaceae</taxon>
        <taxon>Cercospora</taxon>
    </lineage>
</organism>
<dbReference type="STRING" id="357750.A0A2S6BYG8"/>
<protein>
    <recommendedName>
        <fullName evidence="3">Heterokaryon incompatibility domain-containing protein</fullName>
    </recommendedName>
</protein>
<dbReference type="AlphaFoldDB" id="A0A2S6BYG8"/>
<evidence type="ECO:0000313" key="2">
    <source>
        <dbReference type="Proteomes" id="UP000237631"/>
    </source>
</evidence>
<evidence type="ECO:0008006" key="3">
    <source>
        <dbReference type="Google" id="ProtNLM"/>
    </source>
</evidence>
<keyword evidence="2" id="KW-1185">Reference proteome</keyword>
<dbReference type="Proteomes" id="UP000237631">
    <property type="component" value="Unassembled WGS sequence"/>
</dbReference>
<sequence>MAVNRDTRVFCGSQDMNFEDLLALAWLLLPPGLPYWPKPWNTIDSDPAWRAMMALGSMVASRAIEVSTPDSRHPGILHTCPPQSIISHQVEQATSPLNSRLLSAVFPFKCTRPLAVILAEGAGLEATDPQDKVYALYNIDKQFTRKSLIWSMFIMARPKVDYTIPWEEVFIRTAEFLCTIDAETAINLTGRSQQGHDANMPSWVPDFRNLYLLETFSAHSDNWAADGRPSRARISLVKLPTSRPGTTRSFQDYSYVDEKGKKRAVVTKALSVTAILQDKIVYCSAQTSLPSDNSRPSLDEMTRKLATDLGFVNKNISQYFTGESGVDAYSGTIIVNTTSQSVLASAEYEREGFTGWRAWLASPNFPNDQPDYHRAVENIAQAKFFFTATSHGLLRLAPVLAREGDYVAILKGCRYSVALRKVGPEDGHYYEPLGQCYIHRMMRGRAWSLIQEFKSKYQPGSEDEIVPLDSGNTAPANEEFGGNAGVFPFNDKSAYRNIVRVLGEIRIALI</sequence>
<comment type="caution">
    <text evidence="1">The sequence shown here is derived from an EMBL/GenBank/DDBJ whole genome shotgun (WGS) entry which is preliminary data.</text>
</comment>
<name>A0A2S6BYG8_9PEZI</name>
<gene>
    <name evidence="1" type="ORF">CBER1_10723</name>
</gene>
<accession>A0A2S6BYG8</accession>
<dbReference type="InterPro" id="IPR052895">
    <property type="entry name" value="HetReg/Transcr_Mod"/>
</dbReference>
<dbReference type="EMBL" id="PNEN01001691">
    <property type="protein sequence ID" value="PPJ52499.1"/>
    <property type="molecule type" value="Genomic_DNA"/>
</dbReference>
<reference evidence="2" key="1">
    <citation type="journal article" date="2017" name="bioRxiv">
        <title>Conservation of a gene cluster reveals novel cercosporin biosynthetic mechanisms and extends production to the genus Colletotrichum.</title>
        <authorList>
            <person name="de Jonge R."/>
            <person name="Ebert M.K."/>
            <person name="Huitt-Roehl C.R."/>
            <person name="Pal P."/>
            <person name="Suttle J.C."/>
            <person name="Spanner R.E."/>
            <person name="Neubauer J.D."/>
            <person name="Jurick W.M.II."/>
            <person name="Stott K.A."/>
            <person name="Secor G.A."/>
            <person name="Thomma B.P.H.J."/>
            <person name="Van de Peer Y."/>
            <person name="Townsend C.A."/>
            <person name="Bolton M.D."/>
        </authorList>
    </citation>
    <scope>NUCLEOTIDE SEQUENCE [LARGE SCALE GENOMIC DNA]</scope>
    <source>
        <strain evidence="2">CBS538.71</strain>
    </source>
</reference>
<dbReference type="PANTHER" id="PTHR24148">
    <property type="entry name" value="ANKYRIN REPEAT DOMAIN-CONTAINING PROTEIN 39 HOMOLOG-RELATED"/>
    <property type="match status" value="1"/>
</dbReference>
<dbReference type="PANTHER" id="PTHR24148:SF64">
    <property type="entry name" value="HETEROKARYON INCOMPATIBILITY DOMAIN-CONTAINING PROTEIN"/>
    <property type="match status" value="1"/>
</dbReference>